<protein>
    <submittedName>
        <fullName evidence="1">Uncharacterized protein</fullName>
    </submittedName>
</protein>
<organism evidence="1 2">
    <name type="scientific">Macellibacteroides fermentans</name>
    <dbReference type="NCBI Taxonomy" id="879969"/>
    <lineage>
        <taxon>Bacteria</taxon>
        <taxon>Pseudomonadati</taxon>
        <taxon>Bacteroidota</taxon>
        <taxon>Bacteroidia</taxon>
        <taxon>Bacteroidales</taxon>
        <taxon>Porphyromonadaceae</taxon>
        <taxon>Macellibacteroides</taxon>
    </lineage>
</organism>
<gene>
    <name evidence="1" type="ORF">F5613_002947</name>
</gene>
<dbReference type="Proteomes" id="UP000574332">
    <property type="component" value="Unassembled WGS sequence"/>
</dbReference>
<comment type="caution">
    <text evidence="1">The sequence shown here is derived from an EMBL/GenBank/DDBJ whole genome shotgun (WGS) entry which is preliminary data.</text>
</comment>
<reference evidence="1 2" key="1">
    <citation type="submission" date="2020-07" db="EMBL/GenBank/DDBJ databases">
        <title>Genomic Encyclopedia of Type Strains, Phase IV (KMG-IV): sequencing the most valuable type-strain genomes for metagenomic binning, comparative biology and taxonomic classification.</title>
        <authorList>
            <person name="Goeker M."/>
        </authorList>
    </citation>
    <scope>NUCLEOTIDE SEQUENCE [LARGE SCALE GENOMIC DNA]</scope>
    <source>
        <strain evidence="1 2">DSM 23697</strain>
    </source>
</reference>
<accession>A0A8E2A3B0</accession>
<dbReference type="EMBL" id="JACCCY010000004">
    <property type="protein sequence ID" value="NYI50785.1"/>
    <property type="molecule type" value="Genomic_DNA"/>
</dbReference>
<sequence>MKRKSKDSLKFYSIICLEFLLLPFLMLKEILKKWVSNLNINTNTGKERLSVTSDTIDVLVHEWGGYNLNRVKKHKSGREFNCGLKPWLEFLKNYTGKHRLNITLSVSEIEKFKHLNEITPYVNSVIPVSNSGYDFSGYSSFIESIKDSENKYIILSNSSVNTNCENFIDGYIDYMEKNPDVAMMGTSYCTKCYQSLIRNNFRPHIQSFFILTTIDVMKEIVRNNSQLFPGKNITHKLLLIRKGEIRMSEIALKLGYSLAIVLENGSVFKYKKKNKWDNCYSQWSYLKKGDMRFNVSFPNKINPISL</sequence>
<evidence type="ECO:0000313" key="1">
    <source>
        <dbReference type="EMBL" id="NYI50785.1"/>
    </source>
</evidence>
<dbReference type="AlphaFoldDB" id="A0A8E2A3B0"/>
<evidence type="ECO:0000313" key="2">
    <source>
        <dbReference type="Proteomes" id="UP000574332"/>
    </source>
</evidence>
<proteinExistence type="predicted"/>
<dbReference type="RefSeq" id="WP_179400213.1">
    <property type="nucleotide sequence ID" value="NZ_JACCCY010000004.1"/>
</dbReference>
<name>A0A8E2A3B0_9PORP</name>
<keyword evidence="2" id="KW-1185">Reference proteome</keyword>